<reference evidence="3 4" key="1">
    <citation type="journal article" date="2018" name="New Phytol.">
        <title>Phylogenomics of Endogonaceae and evolution of mycorrhizas within Mucoromycota.</title>
        <authorList>
            <person name="Chang Y."/>
            <person name="Desiro A."/>
            <person name="Na H."/>
            <person name="Sandor L."/>
            <person name="Lipzen A."/>
            <person name="Clum A."/>
            <person name="Barry K."/>
            <person name="Grigoriev I.V."/>
            <person name="Martin F.M."/>
            <person name="Stajich J.E."/>
            <person name="Smith M.E."/>
            <person name="Bonito G."/>
            <person name="Spatafora J.W."/>
        </authorList>
    </citation>
    <scope>NUCLEOTIDE SEQUENCE [LARGE SCALE GENOMIC DNA]</scope>
    <source>
        <strain evidence="3 4">AD002</strain>
    </source>
</reference>
<feature type="region of interest" description="Disordered" evidence="1">
    <location>
        <begin position="29"/>
        <end position="127"/>
    </location>
</feature>
<dbReference type="Proteomes" id="UP000274822">
    <property type="component" value="Unassembled WGS sequence"/>
</dbReference>
<gene>
    <name evidence="3" type="ORF">BC938DRAFT_476655</name>
</gene>
<evidence type="ECO:0000313" key="3">
    <source>
        <dbReference type="EMBL" id="RUS31954.1"/>
    </source>
</evidence>
<protein>
    <recommendedName>
        <fullName evidence="2">DUF3752 domain-containing protein</fullName>
    </recommendedName>
</protein>
<dbReference type="Pfam" id="PF12572">
    <property type="entry name" value="DUF3752"/>
    <property type="match status" value="1"/>
</dbReference>
<sequence>MTLMAWVAFPLVSSTEPFNMIGPDIPEHLRKHFSEAAEQPDDDASSQQESETVMGPQIPAGVRLKHDEPEEPAPEDDDPDAYAPALPPELLAARKQASVVKENAPRRRAPVGPTLPPGFGEPQGMRMEPEQEDWVIGPVLPKNFGSEEDNLSYTIAEIEERARRARQELEGPDQDTATSGIIEREEWMLVPPEAKFLGGADPMNSRSFSKKNVDPAKIDSSGWTETPADREKRLREGKSSQKRKQEVDDEEPIKYSKADLETRERVERHNAEHRAKSLVDMHKSSYIKSRVWEQEDASKRGFDRERDVVGSRRMDGKKKKEIIDNSRELGTKFGHGRGGSFL</sequence>
<feature type="compositionally biased region" description="Low complexity" evidence="1">
    <location>
        <begin position="81"/>
        <end position="93"/>
    </location>
</feature>
<dbReference type="InterPro" id="IPR022226">
    <property type="entry name" value="DUF3752"/>
</dbReference>
<dbReference type="AlphaFoldDB" id="A0A433QQ91"/>
<dbReference type="PANTHER" id="PTHR46370:SF1">
    <property type="entry name" value="GPALPP MOTIFS-CONTAINING PROTEIN 1"/>
    <property type="match status" value="1"/>
</dbReference>
<feature type="domain" description="DUF3752" evidence="2">
    <location>
        <begin position="191"/>
        <end position="334"/>
    </location>
</feature>
<evidence type="ECO:0000313" key="4">
    <source>
        <dbReference type="Proteomes" id="UP000274822"/>
    </source>
</evidence>
<feature type="region of interest" description="Disordered" evidence="1">
    <location>
        <begin position="297"/>
        <end position="323"/>
    </location>
</feature>
<comment type="caution">
    <text evidence="3">The sequence shown here is derived from an EMBL/GenBank/DDBJ whole genome shotgun (WGS) entry which is preliminary data.</text>
</comment>
<dbReference type="EMBL" id="RBNJ01002452">
    <property type="protein sequence ID" value="RUS31954.1"/>
    <property type="molecule type" value="Genomic_DNA"/>
</dbReference>
<feature type="compositionally biased region" description="Basic and acidic residues" evidence="1">
    <location>
        <begin position="297"/>
        <end position="314"/>
    </location>
</feature>
<evidence type="ECO:0000259" key="2">
    <source>
        <dbReference type="Pfam" id="PF12572"/>
    </source>
</evidence>
<evidence type="ECO:0000256" key="1">
    <source>
        <dbReference type="SAM" id="MobiDB-lite"/>
    </source>
</evidence>
<keyword evidence="4" id="KW-1185">Reference proteome</keyword>
<feature type="compositionally biased region" description="Acidic residues" evidence="1">
    <location>
        <begin position="69"/>
        <end position="80"/>
    </location>
</feature>
<organism evidence="3 4">
    <name type="scientific">Jimgerdemannia flammicorona</name>
    <dbReference type="NCBI Taxonomy" id="994334"/>
    <lineage>
        <taxon>Eukaryota</taxon>
        <taxon>Fungi</taxon>
        <taxon>Fungi incertae sedis</taxon>
        <taxon>Mucoromycota</taxon>
        <taxon>Mucoromycotina</taxon>
        <taxon>Endogonomycetes</taxon>
        <taxon>Endogonales</taxon>
        <taxon>Endogonaceae</taxon>
        <taxon>Jimgerdemannia</taxon>
    </lineage>
</organism>
<name>A0A433QQ91_9FUNG</name>
<feature type="compositionally biased region" description="Basic and acidic residues" evidence="1">
    <location>
        <begin position="227"/>
        <end position="277"/>
    </location>
</feature>
<dbReference type="PANTHER" id="PTHR46370">
    <property type="entry name" value="GPALPP MOTIFS-CONTAINING PROTEIN 1"/>
    <property type="match status" value="1"/>
</dbReference>
<feature type="region of interest" description="Disordered" evidence="1">
    <location>
        <begin position="164"/>
        <end position="277"/>
    </location>
</feature>
<accession>A0A433QQ91</accession>
<dbReference type="InterPro" id="IPR046331">
    <property type="entry name" value="GPAM1-like"/>
</dbReference>
<proteinExistence type="predicted"/>